<dbReference type="SUPFAM" id="SSF56235">
    <property type="entry name" value="N-terminal nucleophile aminohydrolases (Ntn hydrolases)"/>
    <property type="match status" value="1"/>
</dbReference>
<protein>
    <submittedName>
        <fullName evidence="5">Choloylglycine hydrolase</fullName>
        <ecNumber evidence="5">3.5.1.24</ecNumber>
    </submittedName>
</protein>
<proteinExistence type="inferred from homology"/>
<organism evidence="5 6">
    <name type="scientific">Legionella beliardensis</name>
    <dbReference type="NCBI Taxonomy" id="91822"/>
    <lineage>
        <taxon>Bacteria</taxon>
        <taxon>Pseudomonadati</taxon>
        <taxon>Pseudomonadota</taxon>
        <taxon>Gammaproteobacteria</taxon>
        <taxon>Legionellales</taxon>
        <taxon>Legionellaceae</taxon>
        <taxon>Legionella</taxon>
    </lineage>
</organism>
<feature type="chain" id="PRO_5016615063" evidence="3">
    <location>
        <begin position="26"/>
        <end position="342"/>
    </location>
</feature>
<dbReference type="Proteomes" id="UP000254968">
    <property type="component" value="Unassembled WGS sequence"/>
</dbReference>
<dbReference type="PANTHER" id="PTHR35527">
    <property type="entry name" value="CHOLOYLGLYCINE HYDROLASE"/>
    <property type="match status" value="1"/>
</dbReference>
<keyword evidence="2 5" id="KW-0378">Hydrolase</keyword>
<dbReference type="InterPro" id="IPR029055">
    <property type="entry name" value="Ntn_hydrolases_N"/>
</dbReference>
<feature type="domain" description="Choloylglycine hydrolase/NAAA C-terminal" evidence="4">
    <location>
        <begin position="27"/>
        <end position="311"/>
    </location>
</feature>
<dbReference type="OrthoDB" id="1265391at2"/>
<evidence type="ECO:0000256" key="2">
    <source>
        <dbReference type="ARBA" id="ARBA00022801"/>
    </source>
</evidence>
<reference evidence="5 6" key="1">
    <citation type="submission" date="2018-06" db="EMBL/GenBank/DDBJ databases">
        <authorList>
            <consortium name="Pathogen Informatics"/>
            <person name="Doyle S."/>
        </authorList>
    </citation>
    <scope>NUCLEOTIDE SEQUENCE [LARGE SCALE GENOMIC DNA]</scope>
    <source>
        <strain evidence="5 6">NCTC13315</strain>
    </source>
</reference>
<dbReference type="AlphaFoldDB" id="A0A378I2N7"/>
<evidence type="ECO:0000313" key="6">
    <source>
        <dbReference type="Proteomes" id="UP000254968"/>
    </source>
</evidence>
<sequence length="342" mass="37855">MIIILKHTRKFALFLLLKSSFFAYANTTVFYNTEPDHIAVARSLDLYTSDLPLLITEPRETPHTGEAGTDSLQWRSKYGTVMITAFHSNAVSDGINEKGLAAHLLYLPATTYPQYTTTNPKISNLMWAKYVLDNFATVNEAIEGTKNLEIVAKKVQGKTWATHLTIEDATGDSALFEFINGKLNIYHGRQYQVVTNTPSYAMQLANLKNYVSFGGKLPIPGDPSAPSRFVRVATFLKTLPKPANLVESIAGILSVLRTALVPFGAVTIANNTTEDAWTTRWVTVADLTRKIYYFNSTTAPNTLWVDLSKVKFAPGSPILTLNPVSIRLDGEATVKLRPTVDY</sequence>
<gene>
    <name evidence="5" type="primary">cbh_2</name>
    <name evidence="5" type="ORF">NCTC13315_01982</name>
</gene>
<evidence type="ECO:0000259" key="4">
    <source>
        <dbReference type="Pfam" id="PF02275"/>
    </source>
</evidence>
<keyword evidence="6" id="KW-1185">Reference proteome</keyword>
<evidence type="ECO:0000256" key="1">
    <source>
        <dbReference type="ARBA" id="ARBA00006625"/>
    </source>
</evidence>
<name>A0A378I2N7_9GAMM</name>
<dbReference type="InterPro" id="IPR029132">
    <property type="entry name" value="CBAH/NAAA_C"/>
</dbReference>
<dbReference type="Gene3D" id="3.60.60.10">
    <property type="entry name" value="Penicillin V Acylase, Chain A"/>
    <property type="match status" value="1"/>
</dbReference>
<dbReference type="RefSeq" id="WP_115303111.1">
    <property type="nucleotide sequence ID" value="NZ_CAAAHO010000002.1"/>
</dbReference>
<dbReference type="EMBL" id="UGNV01000001">
    <property type="protein sequence ID" value="STX29439.1"/>
    <property type="molecule type" value="Genomic_DNA"/>
</dbReference>
<dbReference type="EC" id="3.5.1.24" evidence="5"/>
<feature type="signal peptide" evidence="3">
    <location>
        <begin position="1"/>
        <end position="25"/>
    </location>
</feature>
<dbReference type="InterPro" id="IPR052193">
    <property type="entry name" value="Peptidase_C59"/>
</dbReference>
<evidence type="ECO:0000256" key="3">
    <source>
        <dbReference type="SAM" id="SignalP"/>
    </source>
</evidence>
<dbReference type="GO" id="GO:0045302">
    <property type="term" value="F:choloylglycine hydrolase activity"/>
    <property type="evidence" value="ECO:0007669"/>
    <property type="project" value="UniProtKB-EC"/>
</dbReference>
<dbReference type="Pfam" id="PF02275">
    <property type="entry name" value="CBAH"/>
    <property type="match status" value="1"/>
</dbReference>
<accession>A0A378I2N7</accession>
<keyword evidence="3" id="KW-0732">Signal</keyword>
<comment type="similarity">
    <text evidence="1">Belongs to the peptidase C59 family.</text>
</comment>
<dbReference type="PANTHER" id="PTHR35527:SF2">
    <property type="entry name" value="HYDROLASE"/>
    <property type="match status" value="1"/>
</dbReference>
<evidence type="ECO:0000313" key="5">
    <source>
        <dbReference type="EMBL" id="STX29439.1"/>
    </source>
</evidence>